<dbReference type="Proteomes" id="UP000183208">
    <property type="component" value="Unassembled WGS sequence"/>
</dbReference>
<dbReference type="PANTHER" id="PTHR33164">
    <property type="entry name" value="TRANSCRIPTIONAL REGULATOR, MARR FAMILY"/>
    <property type="match status" value="1"/>
</dbReference>
<dbReference type="AlphaFoldDB" id="A0A1M6VKA1"/>
<proteinExistence type="predicted"/>
<protein>
    <submittedName>
        <fullName evidence="3">DNA-binding transcriptional regulator, MarR family</fullName>
    </submittedName>
</protein>
<dbReference type="InterPro" id="IPR036390">
    <property type="entry name" value="WH_DNA-bd_sf"/>
</dbReference>
<dbReference type="PROSITE" id="PS50995">
    <property type="entry name" value="HTH_MARR_2"/>
    <property type="match status" value="1"/>
</dbReference>
<dbReference type="Gene3D" id="1.10.10.10">
    <property type="entry name" value="Winged helix-like DNA-binding domain superfamily/Winged helix DNA-binding domain"/>
    <property type="match status" value="1"/>
</dbReference>
<dbReference type="Pfam" id="PF01047">
    <property type="entry name" value="MarR"/>
    <property type="match status" value="1"/>
</dbReference>
<dbReference type="PANTHER" id="PTHR33164:SF95">
    <property type="entry name" value="TRANSCRIPTIONAL REGULATOR"/>
    <property type="match status" value="1"/>
</dbReference>
<organism evidence="3 4">
    <name type="scientific">Bradyrhizobium lablabi</name>
    <dbReference type="NCBI Taxonomy" id="722472"/>
    <lineage>
        <taxon>Bacteria</taxon>
        <taxon>Pseudomonadati</taxon>
        <taxon>Pseudomonadota</taxon>
        <taxon>Alphaproteobacteria</taxon>
        <taxon>Hyphomicrobiales</taxon>
        <taxon>Nitrobacteraceae</taxon>
        <taxon>Bradyrhizobium</taxon>
    </lineage>
</organism>
<dbReference type="EMBL" id="FNTI01000001">
    <property type="protein sequence ID" value="SEC66521.1"/>
    <property type="molecule type" value="Genomic_DNA"/>
</dbReference>
<dbReference type="GO" id="GO:0006950">
    <property type="term" value="P:response to stress"/>
    <property type="evidence" value="ECO:0007669"/>
    <property type="project" value="TreeGrafter"/>
</dbReference>
<evidence type="ECO:0000259" key="2">
    <source>
        <dbReference type="PROSITE" id="PS50995"/>
    </source>
</evidence>
<keyword evidence="3" id="KW-0238">DNA-binding</keyword>
<name>A0A1M6VKA1_9BRAD</name>
<dbReference type="SMART" id="SM00347">
    <property type="entry name" value="HTH_MARR"/>
    <property type="match status" value="1"/>
</dbReference>
<feature type="compositionally biased region" description="Basic residues" evidence="1">
    <location>
        <begin position="160"/>
        <end position="170"/>
    </location>
</feature>
<feature type="domain" description="HTH marR-type" evidence="2">
    <location>
        <begin position="21"/>
        <end position="150"/>
    </location>
</feature>
<sequence length="177" mass="19424">MPEPDAGPTKMSPVLPSHRVPAHLARRFHQICLGVTAEILAGEDLTPPLWGVIAAVVEESGGGQRQIANRIGVDEVTFGQMIEFLEGKGLVERKIDPDDRRARKLYVTQAGADLRRRLRPALLAAQERLLAPLSKAERVALLDMLVRVIEANDSYARPGNGRRKPQRKSKTTNGGQP</sequence>
<gene>
    <name evidence="3" type="ORF">SAMN05444171_1978</name>
</gene>
<accession>A0A1M6VKA1</accession>
<dbReference type="OrthoDB" id="32523at2"/>
<reference evidence="3 4" key="1">
    <citation type="submission" date="2016-10" db="EMBL/GenBank/DDBJ databases">
        <authorList>
            <person name="de Groot N.N."/>
        </authorList>
    </citation>
    <scope>NUCLEOTIDE SEQUENCE [LARGE SCALE GENOMIC DNA]</scope>
    <source>
        <strain evidence="3 4">GAS522</strain>
    </source>
</reference>
<evidence type="ECO:0000313" key="4">
    <source>
        <dbReference type="Proteomes" id="UP000183208"/>
    </source>
</evidence>
<dbReference type="SUPFAM" id="SSF46785">
    <property type="entry name" value="Winged helix' DNA-binding domain"/>
    <property type="match status" value="1"/>
</dbReference>
<evidence type="ECO:0000313" key="3">
    <source>
        <dbReference type="EMBL" id="SEC66521.1"/>
    </source>
</evidence>
<dbReference type="InterPro" id="IPR000835">
    <property type="entry name" value="HTH_MarR-typ"/>
</dbReference>
<evidence type="ECO:0000256" key="1">
    <source>
        <dbReference type="SAM" id="MobiDB-lite"/>
    </source>
</evidence>
<dbReference type="GO" id="GO:0003677">
    <property type="term" value="F:DNA binding"/>
    <property type="evidence" value="ECO:0007669"/>
    <property type="project" value="UniProtKB-KW"/>
</dbReference>
<dbReference type="InterPro" id="IPR036388">
    <property type="entry name" value="WH-like_DNA-bd_sf"/>
</dbReference>
<dbReference type="GO" id="GO:0003700">
    <property type="term" value="F:DNA-binding transcription factor activity"/>
    <property type="evidence" value="ECO:0007669"/>
    <property type="project" value="InterPro"/>
</dbReference>
<dbReference type="InterPro" id="IPR039422">
    <property type="entry name" value="MarR/SlyA-like"/>
</dbReference>
<feature type="region of interest" description="Disordered" evidence="1">
    <location>
        <begin position="155"/>
        <end position="177"/>
    </location>
</feature>
<dbReference type="PRINTS" id="PR00598">
    <property type="entry name" value="HTHMARR"/>
</dbReference>
<dbReference type="RefSeq" id="WP_079585956.1">
    <property type="nucleotide sequence ID" value="NZ_FNTI01000001.1"/>
</dbReference>